<evidence type="ECO:0000259" key="1">
    <source>
        <dbReference type="Pfam" id="PF19729"/>
    </source>
</evidence>
<dbReference type="InterPro" id="IPR045627">
    <property type="entry name" value="FBXL18_LRR"/>
</dbReference>
<keyword evidence="3" id="KW-1185">Reference proteome</keyword>
<accession>A0A423TMJ4</accession>
<gene>
    <name evidence="2" type="ORF">C7M84_003657</name>
</gene>
<evidence type="ECO:0000313" key="3">
    <source>
        <dbReference type="Proteomes" id="UP000283509"/>
    </source>
</evidence>
<comment type="caution">
    <text evidence="2">The sequence shown here is derived from an EMBL/GenBank/DDBJ whole genome shotgun (WGS) entry which is preliminary data.</text>
</comment>
<sequence>MDTEHVRRLGSFVLSKCSTLFLALTPYFREMVQKTGILHNLTALSVKGQTPVNTNLSNIISSCPKLKCLHVLFGLNVTVDTRKVSEKLPKLERLSICCQPEHGPPKIVNGIALLHNLTHLTVPVCALIEKLPDKEIKGASSEVVYTGGFKKRRVGITQCQSNAAVAAFNLVFDNCPHIVMLEIGFNTSTSCSPAKVLWECLENIKKLKGLTHLTLDGVPITNGNFLIVITRECTNLKFLRLRSLGPSGKCVYLSQLIQALAYCKNLVNLRIQQNYLAPGTNIWKALEACNSLQRVFISSERDTQALDLNALATLIDKQTNLVFVFVVGANTSKEKCTNFTRKYKKLVRPALVVRVRNILYDVFDEKNTDNRTTPACHYNEMVTFRSWAFDYVP</sequence>
<dbReference type="Pfam" id="PF19729">
    <property type="entry name" value="LRR_FBXL18"/>
    <property type="match status" value="1"/>
</dbReference>
<name>A0A423TMJ4_PENVA</name>
<dbReference type="AlphaFoldDB" id="A0A423TMJ4"/>
<dbReference type="STRING" id="6689.A0A423TMJ4"/>
<dbReference type="EMBL" id="QCYY01001497">
    <property type="protein sequence ID" value="ROT77660.1"/>
    <property type="molecule type" value="Genomic_DNA"/>
</dbReference>
<evidence type="ECO:0000313" key="2">
    <source>
        <dbReference type="EMBL" id="ROT77660.1"/>
    </source>
</evidence>
<protein>
    <submittedName>
        <fullName evidence="2">F-box/LRR-repeat protein 18</fullName>
    </submittedName>
</protein>
<dbReference type="SUPFAM" id="SSF52047">
    <property type="entry name" value="RNI-like"/>
    <property type="match status" value="1"/>
</dbReference>
<dbReference type="OrthoDB" id="6338186at2759"/>
<reference evidence="2 3" key="2">
    <citation type="submission" date="2019-01" db="EMBL/GenBank/DDBJ databases">
        <title>The decoding of complex shrimp genome reveals the adaptation for benthos swimmer, frequently molting mechanism and breeding impact on genome.</title>
        <authorList>
            <person name="Sun Y."/>
            <person name="Gao Y."/>
            <person name="Yu Y."/>
        </authorList>
    </citation>
    <scope>NUCLEOTIDE SEQUENCE [LARGE SCALE GENOMIC DNA]</scope>
    <source>
        <tissue evidence="2">Muscle</tissue>
    </source>
</reference>
<reference evidence="2 3" key="1">
    <citation type="submission" date="2018-04" db="EMBL/GenBank/DDBJ databases">
        <authorList>
            <person name="Zhang X."/>
            <person name="Yuan J."/>
            <person name="Li F."/>
            <person name="Xiang J."/>
        </authorList>
    </citation>
    <scope>NUCLEOTIDE SEQUENCE [LARGE SCALE GENOMIC DNA]</scope>
    <source>
        <tissue evidence="2">Muscle</tissue>
    </source>
</reference>
<dbReference type="GO" id="GO:0031146">
    <property type="term" value="P:SCF-dependent proteasomal ubiquitin-dependent protein catabolic process"/>
    <property type="evidence" value="ECO:0007669"/>
    <property type="project" value="InterPro"/>
</dbReference>
<proteinExistence type="predicted"/>
<dbReference type="Gene3D" id="3.80.10.10">
    <property type="entry name" value="Ribonuclease Inhibitor"/>
    <property type="match status" value="1"/>
</dbReference>
<feature type="domain" description="F-box/LRR-repeat protein 18 LRR" evidence="1">
    <location>
        <begin position="108"/>
        <end position="331"/>
    </location>
</feature>
<dbReference type="Proteomes" id="UP000283509">
    <property type="component" value="Unassembled WGS sequence"/>
</dbReference>
<organism evidence="2 3">
    <name type="scientific">Penaeus vannamei</name>
    <name type="common">Whiteleg shrimp</name>
    <name type="synonym">Litopenaeus vannamei</name>
    <dbReference type="NCBI Taxonomy" id="6689"/>
    <lineage>
        <taxon>Eukaryota</taxon>
        <taxon>Metazoa</taxon>
        <taxon>Ecdysozoa</taxon>
        <taxon>Arthropoda</taxon>
        <taxon>Crustacea</taxon>
        <taxon>Multicrustacea</taxon>
        <taxon>Malacostraca</taxon>
        <taxon>Eumalacostraca</taxon>
        <taxon>Eucarida</taxon>
        <taxon>Decapoda</taxon>
        <taxon>Dendrobranchiata</taxon>
        <taxon>Penaeoidea</taxon>
        <taxon>Penaeidae</taxon>
        <taxon>Penaeus</taxon>
    </lineage>
</organism>
<dbReference type="InterPro" id="IPR032675">
    <property type="entry name" value="LRR_dom_sf"/>
</dbReference>